<dbReference type="Proteomes" id="UP001652620">
    <property type="component" value="Unplaced"/>
</dbReference>
<protein>
    <submittedName>
        <fullName evidence="4">Formin-like</fullName>
    </submittedName>
</protein>
<feature type="signal peptide" evidence="2">
    <location>
        <begin position="1"/>
        <end position="23"/>
    </location>
</feature>
<dbReference type="AlphaFoldDB" id="A0A6I9UW76"/>
<keyword evidence="2" id="KW-0732">Signal</keyword>
<keyword evidence="3" id="KW-1185">Reference proteome</keyword>
<accession>A0A6I9UW76</accession>
<proteinExistence type="predicted"/>
<evidence type="ECO:0000256" key="1">
    <source>
        <dbReference type="SAM" id="MobiDB-lite"/>
    </source>
</evidence>
<feature type="region of interest" description="Disordered" evidence="1">
    <location>
        <begin position="95"/>
        <end position="142"/>
    </location>
</feature>
<evidence type="ECO:0000313" key="4">
    <source>
        <dbReference type="RefSeq" id="XP_011199590.2"/>
    </source>
</evidence>
<sequence>MQSLKIFYFCALLILSCLSFANARPLQEEVQRRIVQPTWLADNNRAEFPSDGKVRITPENLRETAEWRAIIQKAVNEGRYAVDLDHDLSEFNPEEYFRSQPFPQPPPQFGPSPLAPFNPPWLPLAPPPQPFPQPPTQFGPPP</sequence>
<dbReference type="InParanoid" id="A0A6I9UW76"/>
<evidence type="ECO:0000313" key="3">
    <source>
        <dbReference type="Proteomes" id="UP001652620"/>
    </source>
</evidence>
<name>A0A6I9UW76_BACDO</name>
<evidence type="ECO:0000256" key="2">
    <source>
        <dbReference type="SAM" id="SignalP"/>
    </source>
</evidence>
<feature type="compositionally biased region" description="Pro residues" evidence="1">
    <location>
        <begin position="102"/>
        <end position="142"/>
    </location>
</feature>
<dbReference type="RefSeq" id="XP_011199590.2">
    <property type="nucleotide sequence ID" value="XM_011201288.4"/>
</dbReference>
<dbReference type="KEGG" id="bdr:105223546"/>
<dbReference type="PROSITE" id="PS51257">
    <property type="entry name" value="PROKAR_LIPOPROTEIN"/>
    <property type="match status" value="1"/>
</dbReference>
<feature type="non-terminal residue" evidence="4">
    <location>
        <position position="142"/>
    </location>
</feature>
<feature type="chain" id="PRO_5046097758" evidence="2">
    <location>
        <begin position="24"/>
        <end position="142"/>
    </location>
</feature>
<dbReference type="GeneID" id="105223546"/>
<reference evidence="4" key="1">
    <citation type="submission" date="2025-08" db="UniProtKB">
        <authorList>
            <consortium name="RefSeq"/>
        </authorList>
    </citation>
    <scope>IDENTIFICATION</scope>
    <source>
        <tissue evidence="4">Adult</tissue>
    </source>
</reference>
<organism evidence="3 4">
    <name type="scientific">Bactrocera dorsalis</name>
    <name type="common">Oriental fruit fly</name>
    <name type="synonym">Dacus dorsalis</name>
    <dbReference type="NCBI Taxonomy" id="27457"/>
    <lineage>
        <taxon>Eukaryota</taxon>
        <taxon>Metazoa</taxon>
        <taxon>Ecdysozoa</taxon>
        <taxon>Arthropoda</taxon>
        <taxon>Hexapoda</taxon>
        <taxon>Insecta</taxon>
        <taxon>Pterygota</taxon>
        <taxon>Neoptera</taxon>
        <taxon>Endopterygota</taxon>
        <taxon>Diptera</taxon>
        <taxon>Brachycera</taxon>
        <taxon>Muscomorpha</taxon>
        <taxon>Tephritoidea</taxon>
        <taxon>Tephritidae</taxon>
        <taxon>Bactrocera</taxon>
        <taxon>Bactrocera</taxon>
    </lineage>
</organism>
<dbReference type="OrthoDB" id="8018571at2759"/>
<gene>
    <name evidence="4" type="primary">LOC105223546</name>
</gene>